<dbReference type="PANTHER" id="PTHR37316">
    <property type="entry name" value="TEICHOIC ACID GLYCEROL-PHOSPHATE PRIMASE"/>
    <property type="match status" value="1"/>
</dbReference>
<sequence length="817" mass="88443">MSAPTAPAATAPSAQDGDGAPEAVAVFGLRSVRWTASGLELTGYAHPGDRDTGRLAAGLTTVTARSGRSTVRLRTRRLHLPEATADSGQSAFNHDWSGFTAVLDPARLVSGRAGRDRVWRIGGTLLAGLRRHTGPLAPHWCGSAEYPAPRWVGPDVRIVPYFAEQGLRLRVETVRARITAATATDTALLVTGRVRDLPAGTVLRLRHRQSDTEFDTVLACADGGFTAEVPFAPLTAAGRGAEEIEHWQAQFVLPDGSTARAALDERDGPVAALHALPDGAHQLLVKQLADGDLQLCVQRGSVLVSGIAAAADGFTLTTHALLPGEGPLELVLRHSNGTGEIRRTVPRAERLALRLPACVTASDGTELPLRQGVWDLRLRPLGDAAGERSLMLSPAAQDALPAVVAVAGDKRIVLERRWHDTLILDSTPVIGPAERSAWAQERLRTTGYPAARQQPLRDTVLYDVFGGRGYADSPKAVHAELVRRGAALEHLWVVDDAQAEVPAGARAVRAQSAEWYEALATSRYLVGNTHFPDFLERRPGQVVVQTWHGSLLKRIAHDVDNAWLADHGYLEALAHETPQWSLLVSPSTFATPILRRAFRYEGEVLESGYPRNDVLAAGEGADAVRRRLGVPAGKRIVLYAPTWREDQQRANGDGFELGLRLDVDAARAALGEDHVLLVRPHAHVREPLPGAGDGFLFDVGDYPDVQELLLAADVLVTDYSSIMFDFAITGRPVLFFTYDLEHYRDTLRGFYFDFEAEAPGPLIPTSEELLAALRDLAAGDGATAKYAEAYRRFRDTHCHLDDGGAAARVVDRMLELG</sequence>
<evidence type="ECO:0000256" key="1">
    <source>
        <dbReference type="ARBA" id="ARBA00004202"/>
    </source>
</evidence>
<dbReference type="PANTHER" id="PTHR37316:SF3">
    <property type="entry name" value="TEICHOIC ACID GLYCEROL-PHOSPHATE TRANSFERASE"/>
    <property type="match status" value="1"/>
</dbReference>
<organism evidence="8 9">
    <name type="scientific">Kitasatospora paranensis</name>
    <dbReference type="NCBI Taxonomy" id="258053"/>
    <lineage>
        <taxon>Bacteria</taxon>
        <taxon>Bacillati</taxon>
        <taxon>Actinomycetota</taxon>
        <taxon>Actinomycetes</taxon>
        <taxon>Kitasatosporales</taxon>
        <taxon>Streptomycetaceae</taxon>
        <taxon>Kitasatospora</taxon>
    </lineage>
</organism>
<comment type="caution">
    <text evidence="8">The sequence shown here is derived from an EMBL/GenBank/DDBJ whole genome shotgun (WGS) entry which is preliminary data.</text>
</comment>
<dbReference type="Gene3D" id="3.40.50.12580">
    <property type="match status" value="1"/>
</dbReference>
<protein>
    <submittedName>
        <fullName evidence="8">CDP-glycerol glycerophosphotransferase family protein</fullName>
    </submittedName>
</protein>
<evidence type="ECO:0000256" key="2">
    <source>
        <dbReference type="ARBA" id="ARBA00010488"/>
    </source>
</evidence>
<evidence type="ECO:0000256" key="4">
    <source>
        <dbReference type="ARBA" id="ARBA00022679"/>
    </source>
</evidence>
<comment type="similarity">
    <text evidence="2">Belongs to the CDP-glycerol glycerophosphotransferase family.</text>
</comment>
<name>A0ABW2G0C9_9ACTN</name>
<proteinExistence type="inferred from homology"/>
<accession>A0ABW2G0C9</accession>
<evidence type="ECO:0000256" key="7">
    <source>
        <dbReference type="SAM" id="MobiDB-lite"/>
    </source>
</evidence>
<dbReference type="Gene3D" id="3.40.50.11820">
    <property type="match status" value="1"/>
</dbReference>
<dbReference type="InterPro" id="IPR043149">
    <property type="entry name" value="TagF_N"/>
</dbReference>
<evidence type="ECO:0000256" key="3">
    <source>
        <dbReference type="ARBA" id="ARBA00022475"/>
    </source>
</evidence>
<reference evidence="9" key="1">
    <citation type="journal article" date="2019" name="Int. J. Syst. Evol. Microbiol.">
        <title>The Global Catalogue of Microorganisms (GCM) 10K type strain sequencing project: providing services to taxonomists for standard genome sequencing and annotation.</title>
        <authorList>
            <consortium name="The Broad Institute Genomics Platform"/>
            <consortium name="The Broad Institute Genome Sequencing Center for Infectious Disease"/>
            <person name="Wu L."/>
            <person name="Ma J."/>
        </authorList>
    </citation>
    <scope>NUCLEOTIDE SEQUENCE [LARGE SCALE GENOMIC DNA]</scope>
    <source>
        <strain evidence="9">CGMCC 1.12859</strain>
    </source>
</reference>
<feature type="region of interest" description="Disordered" evidence="7">
    <location>
        <begin position="1"/>
        <end position="20"/>
    </location>
</feature>
<keyword evidence="9" id="KW-1185">Reference proteome</keyword>
<dbReference type="SUPFAM" id="SSF53756">
    <property type="entry name" value="UDP-Glycosyltransferase/glycogen phosphorylase"/>
    <property type="match status" value="1"/>
</dbReference>
<keyword evidence="3" id="KW-1003">Cell membrane</keyword>
<dbReference type="InterPro" id="IPR043148">
    <property type="entry name" value="TagF_C"/>
</dbReference>
<evidence type="ECO:0000313" key="9">
    <source>
        <dbReference type="Proteomes" id="UP001596435"/>
    </source>
</evidence>
<keyword evidence="5" id="KW-0777">Teichoic acid biosynthesis</keyword>
<keyword evidence="6" id="KW-0472">Membrane</keyword>
<evidence type="ECO:0000313" key="8">
    <source>
        <dbReference type="EMBL" id="MFC7181315.1"/>
    </source>
</evidence>
<dbReference type="Proteomes" id="UP001596435">
    <property type="component" value="Unassembled WGS sequence"/>
</dbReference>
<keyword evidence="4" id="KW-0808">Transferase</keyword>
<dbReference type="Pfam" id="PF04464">
    <property type="entry name" value="Glyphos_transf"/>
    <property type="match status" value="1"/>
</dbReference>
<evidence type="ECO:0000256" key="6">
    <source>
        <dbReference type="ARBA" id="ARBA00023136"/>
    </source>
</evidence>
<dbReference type="EMBL" id="JBHTAJ010000030">
    <property type="protein sequence ID" value="MFC7181315.1"/>
    <property type="molecule type" value="Genomic_DNA"/>
</dbReference>
<dbReference type="InterPro" id="IPR007554">
    <property type="entry name" value="Glycerophosphate_synth"/>
</dbReference>
<gene>
    <name evidence="8" type="ORF">ACFQMG_17305</name>
</gene>
<dbReference type="InterPro" id="IPR051612">
    <property type="entry name" value="Teichoic_Acid_Biosynth"/>
</dbReference>
<comment type="subcellular location">
    <subcellularLocation>
        <location evidence="1">Cell membrane</location>
        <topology evidence="1">Peripheral membrane protein</topology>
    </subcellularLocation>
</comment>
<feature type="compositionally biased region" description="Low complexity" evidence="7">
    <location>
        <begin position="1"/>
        <end position="14"/>
    </location>
</feature>
<evidence type="ECO:0000256" key="5">
    <source>
        <dbReference type="ARBA" id="ARBA00022944"/>
    </source>
</evidence>
<dbReference type="RefSeq" id="WP_345706227.1">
    <property type="nucleotide sequence ID" value="NZ_BAABKV010000001.1"/>
</dbReference>